<accession>A0A381VUS7</accession>
<feature type="domain" description="Metallo-beta-lactamase" evidence="1">
    <location>
        <begin position="71"/>
        <end position="308"/>
    </location>
</feature>
<dbReference type="PANTHER" id="PTHR43546:SF3">
    <property type="entry name" value="UPF0173 METAL-DEPENDENT HYDROLASE MJ1163"/>
    <property type="match status" value="1"/>
</dbReference>
<dbReference type="InterPro" id="IPR001279">
    <property type="entry name" value="Metallo-B-lactamas"/>
</dbReference>
<dbReference type="Gene3D" id="3.60.15.10">
    <property type="entry name" value="Ribonuclease Z/Hydroxyacylglutathione hydrolase-like"/>
    <property type="match status" value="1"/>
</dbReference>
<gene>
    <name evidence="2" type="ORF">METZ01_LOCUS96878</name>
</gene>
<dbReference type="AlphaFoldDB" id="A0A381VUS7"/>
<reference evidence="2" key="1">
    <citation type="submission" date="2018-05" db="EMBL/GenBank/DDBJ databases">
        <authorList>
            <person name="Lanie J.A."/>
            <person name="Ng W.-L."/>
            <person name="Kazmierczak K.M."/>
            <person name="Andrzejewski T.M."/>
            <person name="Davidsen T.M."/>
            <person name="Wayne K.J."/>
            <person name="Tettelin H."/>
            <person name="Glass J.I."/>
            <person name="Rusch D."/>
            <person name="Podicherti R."/>
            <person name="Tsui H.-C.T."/>
            <person name="Winkler M.E."/>
        </authorList>
    </citation>
    <scope>NUCLEOTIDE SEQUENCE</scope>
</reference>
<evidence type="ECO:0000259" key="1">
    <source>
        <dbReference type="SMART" id="SM00849"/>
    </source>
</evidence>
<dbReference type="PANTHER" id="PTHR43546">
    <property type="entry name" value="UPF0173 METAL-DEPENDENT HYDROLASE MJ1163-RELATED"/>
    <property type="match status" value="1"/>
</dbReference>
<proteinExistence type="predicted"/>
<evidence type="ECO:0000313" key="2">
    <source>
        <dbReference type="EMBL" id="SVA44024.1"/>
    </source>
</evidence>
<protein>
    <recommendedName>
        <fullName evidence="1">Metallo-beta-lactamase domain-containing protein</fullName>
    </recommendedName>
</protein>
<dbReference type="EMBL" id="UINC01009843">
    <property type="protein sequence ID" value="SVA44024.1"/>
    <property type="molecule type" value="Genomic_DNA"/>
</dbReference>
<name>A0A381VUS7_9ZZZZ</name>
<dbReference type="InterPro" id="IPR050114">
    <property type="entry name" value="UPF0173_UPF0282_UlaG_hydrolase"/>
</dbReference>
<organism evidence="2">
    <name type="scientific">marine metagenome</name>
    <dbReference type="NCBI Taxonomy" id="408172"/>
    <lineage>
        <taxon>unclassified sequences</taxon>
        <taxon>metagenomes</taxon>
        <taxon>ecological metagenomes</taxon>
    </lineage>
</organism>
<dbReference type="InterPro" id="IPR036866">
    <property type="entry name" value="RibonucZ/Hydroxyglut_hydro"/>
</dbReference>
<dbReference type="SUPFAM" id="SSF56281">
    <property type="entry name" value="Metallo-hydrolase/oxidoreductase"/>
    <property type="match status" value="1"/>
</dbReference>
<dbReference type="Pfam" id="PF12706">
    <property type="entry name" value="Lactamase_B_2"/>
    <property type="match status" value="1"/>
</dbReference>
<sequence>MRRLLPSLILASLSYGINSKTINKISYVGVPGYDLALGQVLEWSAASVDNTEPNIKSAVKAIPGLRIRWLGTFGYEISDAQTTILIDPFITRPKPAELLKPIVIDTSAVRYLLSTVDLDKLAAILVTHSHYDHLEDVPFILAQFPDVNNRPIVAGDPNTARIIQSYNHGSGIDWVDRSGGLADSRINILDLDNNNPTAEVGTFGRFTITAFKGQHSRYDYVPWRGPKGPVKDKPPYNYWDYKLYNNLSIGYLVETNGLRIYFSDSPLVNNPELIGQVDIFIQTITTRAENNISTCLEELKPNYYIPAHFDNFFKPLDAFRNFDTVIGLDLPENIFDSPGPSLVNYSRYNEFLNEFETQYVPQAMASKKLDRKPKLRVLKLFYYYSLESLLLKY</sequence>
<dbReference type="SMART" id="SM00849">
    <property type="entry name" value="Lactamase_B"/>
    <property type="match status" value="1"/>
</dbReference>